<reference evidence="2 3" key="2">
    <citation type="submission" date="2008-10" db="EMBL/GenBank/DDBJ databases">
        <authorList>
            <person name="Fulton L."/>
            <person name="Clifton S."/>
            <person name="Fulton B."/>
            <person name="Xu J."/>
            <person name="Minx P."/>
            <person name="Pepin K.H."/>
            <person name="Johnson M."/>
            <person name="Bhonagiri V."/>
            <person name="Nash W.E."/>
            <person name="Mardis E.R."/>
            <person name="Wilson R.K."/>
        </authorList>
    </citation>
    <scope>NUCLEOTIDE SEQUENCE [LARGE SCALE GENOMIC DNA]</scope>
    <source>
        <strain evidence="2 3">ATCC 29098</strain>
    </source>
</reference>
<comment type="caution">
    <text evidence="2">The sequence shown here is derived from an EMBL/GenBank/DDBJ whole genome shotgun (WGS) entry which is preliminary data.</text>
</comment>
<dbReference type="AlphaFoldDB" id="B6WW54"/>
<sequence length="121" mass="13132">MDRPLTGERSHDAGRDADRKAGGWATFFPSLPVVSSCPFFPETPPWSCSPYERFLGEGRGPGEGRGLFSAGKSPLPSPATCWLPLLPPSGPLSTRQGIFGMLWTILSRRQRRNTCQICGPG</sequence>
<dbReference type="EMBL" id="ABXU01000068">
    <property type="protein sequence ID" value="EEB32830.1"/>
    <property type="molecule type" value="Genomic_DNA"/>
</dbReference>
<evidence type="ECO:0000313" key="3">
    <source>
        <dbReference type="Proteomes" id="UP000003676"/>
    </source>
</evidence>
<reference evidence="2 3" key="1">
    <citation type="submission" date="2008-10" db="EMBL/GenBank/DDBJ databases">
        <title>Draft genome sequence of Desulvovibrio piger (ATCC 29098).</title>
        <authorList>
            <person name="Sudarsanam P."/>
            <person name="Ley R."/>
            <person name="Guruge J."/>
            <person name="Turnbaugh P.J."/>
            <person name="Mahowald M."/>
            <person name="Liep D."/>
            <person name="Gordon J."/>
        </authorList>
    </citation>
    <scope>NUCLEOTIDE SEQUENCE [LARGE SCALE GENOMIC DNA]</scope>
    <source>
        <strain evidence="2 3">ATCC 29098</strain>
    </source>
</reference>
<feature type="compositionally biased region" description="Basic and acidic residues" evidence="1">
    <location>
        <begin position="1"/>
        <end position="21"/>
    </location>
</feature>
<proteinExistence type="predicted"/>
<dbReference type="HOGENOM" id="CLU_2034307_0_0_7"/>
<feature type="region of interest" description="Disordered" evidence="1">
    <location>
        <begin position="1"/>
        <end position="23"/>
    </location>
</feature>
<dbReference type="Proteomes" id="UP000003676">
    <property type="component" value="Unassembled WGS sequence"/>
</dbReference>
<gene>
    <name evidence="2" type="ORF">DESPIG_02322</name>
</gene>
<protein>
    <submittedName>
        <fullName evidence="2">Uncharacterized protein</fullName>
    </submittedName>
</protein>
<evidence type="ECO:0000313" key="2">
    <source>
        <dbReference type="EMBL" id="EEB32830.1"/>
    </source>
</evidence>
<evidence type="ECO:0000256" key="1">
    <source>
        <dbReference type="SAM" id="MobiDB-lite"/>
    </source>
</evidence>
<organism evidence="2 3">
    <name type="scientific">Desulfovibrio piger ATCC 29098</name>
    <dbReference type="NCBI Taxonomy" id="411464"/>
    <lineage>
        <taxon>Bacteria</taxon>
        <taxon>Pseudomonadati</taxon>
        <taxon>Thermodesulfobacteriota</taxon>
        <taxon>Desulfovibrionia</taxon>
        <taxon>Desulfovibrionales</taxon>
        <taxon>Desulfovibrionaceae</taxon>
        <taxon>Desulfovibrio</taxon>
    </lineage>
</organism>
<accession>B6WW54</accession>
<name>B6WW54_9BACT</name>